<dbReference type="EMBL" id="JAMZIH010006718">
    <property type="protein sequence ID" value="KAJ1673644.1"/>
    <property type="molecule type" value="Genomic_DNA"/>
</dbReference>
<name>A0ACC1HIB0_9FUNG</name>
<comment type="caution">
    <text evidence="1">The sequence shown here is derived from an EMBL/GenBank/DDBJ whole genome shotgun (WGS) entry which is preliminary data.</text>
</comment>
<sequence>MGQKKFRVLCLHGYSQNGDAFRIKSRGLRSSIDSLAELAFIDAPHSTLWAESADFNEREHENQIKARRYQGWLATFLID</sequence>
<accession>A0ACC1HIB0</accession>
<proteinExistence type="predicted"/>
<evidence type="ECO:0000313" key="2">
    <source>
        <dbReference type="Proteomes" id="UP001145114"/>
    </source>
</evidence>
<organism evidence="1 2">
    <name type="scientific">Spiromyces aspiralis</name>
    <dbReference type="NCBI Taxonomy" id="68401"/>
    <lineage>
        <taxon>Eukaryota</taxon>
        <taxon>Fungi</taxon>
        <taxon>Fungi incertae sedis</taxon>
        <taxon>Zoopagomycota</taxon>
        <taxon>Kickxellomycotina</taxon>
        <taxon>Kickxellomycetes</taxon>
        <taxon>Kickxellales</taxon>
        <taxon>Kickxellaceae</taxon>
        <taxon>Spiromyces</taxon>
    </lineage>
</organism>
<reference evidence="1" key="1">
    <citation type="submission" date="2022-06" db="EMBL/GenBank/DDBJ databases">
        <title>Phylogenomic reconstructions and comparative analyses of Kickxellomycotina fungi.</title>
        <authorList>
            <person name="Reynolds N.K."/>
            <person name="Stajich J.E."/>
            <person name="Barry K."/>
            <person name="Grigoriev I.V."/>
            <person name="Crous P."/>
            <person name="Smith M.E."/>
        </authorList>
    </citation>
    <scope>NUCLEOTIDE SEQUENCE</scope>
    <source>
        <strain evidence="1">RSA 2271</strain>
    </source>
</reference>
<keyword evidence="2" id="KW-1185">Reference proteome</keyword>
<gene>
    <name evidence="1" type="ORF">EV182_004836</name>
</gene>
<evidence type="ECO:0000313" key="1">
    <source>
        <dbReference type="EMBL" id="KAJ1673644.1"/>
    </source>
</evidence>
<protein>
    <submittedName>
        <fullName evidence="1">Uncharacterized protein</fullName>
    </submittedName>
</protein>
<dbReference type="Proteomes" id="UP001145114">
    <property type="component" value="Unassembled WGS sequence"/>
</dbReference>